<feature type="compositionally biased region" description="Basic and acidic residues" evidence="2">
    <location>
        <begin position="491"/>
        <end position="500"/>
    </location>
</feature>
<dbReference type="InterPro" id="IPR007527">
    <property type="entry name" value="Znf_SWIM"/>
</dbReference>
<feature type="domain" description="SWIM-type" evidence="3">
    <location>
        <begin position="325"/>
        <end position="356"/>
    </location>
</feature>
<dbReference type="AlphaFoldDB" id="A0A166LNC2"/>
<organism evidence="4 5">
    <name type="scientific">Athelia psychrophila</name>
    <dbReference type="NCBI Taxonomy" id="1759441"/>
    <lineage>
        <taxon>Eukaryota</taxon>
        <taxon>Fungi</taxon>
        <taxon>Dikarya</taxon>
        <taxon>Basidiomycota</taxon>
        <taxon>Agaricomycotina</taxon>
        <taxon>Agaricomycetes</taxon>
        <taxon>Agaricomycetidae</taxon>
        <taxon>Atheliales</taxon>
        <taxon>Atheliaceae</taxon>
        <taxon>Athelia</taxon>
    </lineage>
</organism>
<dbReference type="PROSITE" id="PS50966">
    <property type="entry name" value="ZF_SWIM"/>
    <property type="match status" value="1"/>
</dbReference>
<evidence type="ECO:0000313" key="4">
    <source>
        <dbReference type="EMBL" id="KZP23146.1"/>
    </source>
</evidence>
<gene>
    <name evidence="4" type="ORF">FIBSPDRAFT_786325</name>
</gene>
<dbReference type="PANTHER" id="PTHR33977:SF1">
    <property type="entry name" value="ZINC ION BINDING PROTEIN"/>
    <property type="match status" value="1"/>
</dbReference>
<evidence type="ECO:0000259" key="3">
    <source>
        <dbReference type="PROSITE" id="PS50966"/>
    </source>
</evidence>
<feature type="compositionally biased region" description="Polar residues" evidence="2">
    <location>
        <begin position="505"/>
        <end position="527"/>
    </location>
</feature>
<sequence length="668" mass="75243">MVKSYPNTSAVLGTYTSTHSHPIGDENAKFTRLSKEVRERIAEMLRIGISADNILAKVNQTSPEDLTATSHSRPVRRDEFVTSADIRRIEKGIEAQKIRLDPDDGRSVLHWVDRLAAKGEILGFKKGMPVAWMICSNATEATINFFLGKLREHNPTVIPKWWMSDRDPAQMNGIKEKYPESLLLLCWWHVLHAWQQHFSTAAFPQLWQLLKGWIRLTTTEEFEVCWHAICAIAPKSIQDYLRKYWLPVRHLWSAVERQNRTVFEEGDTNMLHRRQRYGFEGPDLEVKRRQEIEVRAHTIPRESVKELVETQLYRVLSQSHANRQYTVDINLYTCDCAGFPSIMYCKHIRAVQVFFHETVTIPPFISILPQQPYASPVIPPIPSSSTSAQPPTQLDDTGRMLTGIREKFLLVSHRTQLASSSTAIGQSLNDLDHALDQVLSEYPSERALIPSAKLKIAPNQHSWPETVAVMGARPKGKRKRVHTDAYAGGEKSGKKAKTDARAAPSSGSNIPAPSHTHQITPLDTIPTNPARPRSPHAVSAPRPTRVHPNTLPLPAHYFPSGSSQAYPALSRTPSFRYTYPAHSHTPTDPGLRHPTSASHDRQSSHHSTRHHGPTSSSSLRASHTYPTLPPIQSIVAGIPHPHPTRRPSQQHSYVALPSPYHSQSWHNP</sequence>
<keyword evidence="1" id="KW-0862">Zinc</keyword>
<evidence type="ECO:0000313" key="5">
    <source>
        <dbReference type="Proteomes" id="UP000076532"/>
    </source>
</evidence>
<dbReference type="STRING" id="436010.A0A166LNC2"/>
<dbReference type="Proteomes" id="UP000076532">
    <property type="component" value="Unassembled WGS sequence"/>
</dbReference>
<feature type="compositionally biased region" description="Polar residues" evidence="2">
    <location>
        <begin position="613"/>
        <end position="625"/>
    </location>
</feature>
<feature type="region of interest" description="Disordered" evidence="2">
    <location>
        <begin position="473"/>
        <end position="558"/>
    </location>
</feature>
<dbReference type="PANTHER" id="PTHR33977">
    <property type="entry name" value="ZINC ION BINDING PROTEIN"/>
    <property type="match status" value="1"/>
</dbReference>
<keyword evidence="1" id="KW-0479">Metal-binding</keyword>
<dbReference type="EMBL" id="KV417534">
    <property type="protein sequence ID" value="KZP23146.1"/>
    <property type="molecule type" value="Genomic_DNA"/>
</dbReference>
<dbReference type="OrthoDB" id="1886636at2759"/>
<accession>A0A166LNC2</accession>
<evidence type="ECO:0000256" key="1">
    <source>
        <dbReference type="PROSITE-ProRule" id="PRU00325"/>
    </source>
</evidence>
<protein>
    <recommendedName>
        <fullName evidence="3">SWIM-type domain-containing protein</fullName>
    </recommendedName>
</protein>
<proteinExistence type="predicted"/>
<dbReference type="GO" id="GO:0008270">
    <property type="term" value="F:zinc ion binding"/>
    <property type="evidence" value="ECO:0007669"/>
    <property type="project" value="UniProtKB-KW"/>
</dbReference>
<evidence type="ECO:0000256" key="2">
    <source>
        <dbReference type="SAM" id="MobiDB-lite"/>
    </source>
</evidence>
<keyword evidence="1" id="KW-0863">Zinc-finger</keyword>
<keyword evidence="5" id="KW-1185">Reference proteome</keyword>
<feature type="region of interest" description="Disordered" evidence="2">
    <location>
        <begin position="577"/>
        <end position="651"/>
    </location>
</feature>
<name>A0A166LNC2_9AGAM</name>
<reference evidence="4 5" key="1">
    <citation type="journal article" date="2016" name="Mol. Biol. Evol.">
        <title>Comparative Genomics of Early-Diverging Mushroom-Forming Fungi Provides Insights into the Origins of Lignocellulose Decay Capabilities.</title>
        <authorList>
            <person name="Nagy L.G."/>
            <person name="Riley R."/>
            <person name="Tritt A."/>
            <person name="Adam C."/>
            <person name="Daum C."/>
            <person name="Floudas D."/>
            <person name="Sun H."/>
            <person name="Yadav J.S."/>
            <person name="Pangilinan J."/>
            <person name="Larsson K.H."/>
            <person name="Matsuura K."/>
            <person name="Barry K."/>
            <person name="Labutti K."/>
            <person name="Kuo R."/>
            <person name="Ohm R.A."/>
            <person name="Bhattacharya S.S."/>
            <person name="Shirouzu T."/>
            <person name="Yoshinaga Y."/>
            <person name="Martin F.M."/>
            <person name="Grigoriev I.V."/>
            <person name="Hibbett D.S."/>
        </authorList>
    </citation>
    <scope>NUCLEOTIDE SEQUENCE [LARGE SCALE GENOMIC DNA]</scope>
    <source>
        <strain evidence="4 5">CBS 109695</strain>
    </source>
</reference>